<feature type="domain" description="TonB-dependent receptor plug" evidence="10">
    <location>
        <begin position="122"/>
        <end position="253"/>
    </location>
</feature>
<sequence length="983" mass="105733">MSRIRFLLVTLACLALSATSASAQVRRVTGVITATGSGEPLSAASVQVVGTTTGTYTNEQGRFSISVPAGSQQLRVRRIGYLAKVVPVTANQTDVTVTLDKDVLQLETQVVTGTATSVARANAANAVSQVTAEQLTRAPAQTLDNALQGKIAGATITVNSGAPGGGSQVQLRGVTSINATSSPLYVVDGVIVSNQSFGIGLNSITNAGGGISTSQDQQVNRTADLNPEDIESIEVLKGPAAGAIYGSKASNGVIVIRTKRGANGRTQFSATQRLGTYQLQGNRKLGIRCFSSQQEAEDWYGGALPAPYDPTCHDFESEFYKPDGPSYQTALSLRGGTNTGTNYYVSGFAQRDNAIQRGSYYNKQSLQGNLGQTIGSKLTLQANNNFIHTLTDRGVSGNDNSPIISPGDIFSTTPSFFDLKSGARNPYIGEGTNPFQTATVTKEPEDVYRYIGNVSATWTAYTSQRQTFDITALGGIDAFTDHGKVNSPSIAYYESADGQPGTLVNSDVTSQYANLNLSGVHRLTMSPFTATTSFGLRREFRNSDQLWNQARTVPAGAQNIRLGLNQSNTETRFQVKDLAYFAQEELLMFNERLLLTGAVNAERSSVNGDDKKFYAYPKFAASYRVPFLPPHTDEVKLRFAFGRAGNQPGFGAKYTTLPVSPYSGQLGGLISSIAGNPDIKPETSNETEGGIDVQLFSGRMSVSATLFRDRITDLILNAAVAPSTGFSSKTINGGAMFKTGTELELQATPIQTKALTWTSHTTFSNYNSRVTRLDVPCSNGGSFFSVRYGASWICQGNSITSVQVNHAGFDTTFSSTGAFVSRVRKTQLFESAPDFQMGFQNDFTVGRFRLGGLLDWRKGGYTVNLTNNYWDGTNLLADTATSQARLAAFSTGAGVYLEKATFLKLREINLSYGIPTSVARRVFGSSAQDVRLEFAGRNLYTWAPYTGYDPEVSNFGNQNIGRFQDVTPYPPSRSFFFAISANF</sequence>
<dbReference type="InterPro" id="IPR023996">
    <property type="entry name" value="TonB-dep_OMP_SusC/RagA"/>
</dbReference>
<organism evidence="11 12">
    <name type="scientific">Gemmatirosa kalamazoonensis</name>
    <dbReference type="NCBI Taxonomy" id="861299"/>
    <lineage>
        <taxon>Bacteria</taxon>
        <taxon>Pseudomonadati</taxon>
        <taxon>Gemmatimonadota</taxon>
        <taxon>Gemmatimonadia</taxon>
        <taxon>Gemmatimonadales</taxon>
        <taxon>Gemmatimonadaceae</taxon>
        <taxon>Gemmatirosa</taxon>
    </lineage>
</organism>
<keyword evidence="6 8" id="KW-0472">Membrane</keyword>
<protein>
    <submittedName>
        <fullName evidence="11">TonB-dependent outer membrane protein, SusC/RagA</fullName>
    </submittedName>
</protein>
<dbReference type="PANTHER" id="PTHR30069:SF29">
    <property type="entry name" value="HEMOGLOBIN AND HEMOGLOBIN-HAPTOGLOBIN-BINDING PROTEIN 1-RELATED"/>
    <property type="match status" value="1"/>
</dbReference>
<keyword evidence="5 9" id="KW-0732">Signal</keyword>
<dbReference type="OrthoDB" id="9768177at2"/>
<evidence type="ECO:0000313" key="12">
    <source>
        <dbReference type="Proteomes" id="UP000019151"/>
    </source>
</evidence>
<evidence type="ECO:0000256" key="9">
    <source>
        <dbReference type="SAM" id="SignalP"/>
    </source>
</evidence>
<dbReference type="HOGENOM" id="CLU_004317_2_1_0"/>
<dbReference type="InterPro" id="IPR036942">
    <property type="entry name" value="Beta-barrel_TonB_sf"/>
</dbReference>
<dbReference type="PATRIC" id="fig|861299.3.peg.2711"/>
<keyword evidence="7 8" id="KW-0998">Cell outer membrane</keyword>
<dbReference type="SUPFAM" id="SSF56935">
    <property type="entry name" value="Porins"/>
    <property type="match status" value="1"/>
</dbReference>
<dbReference type="EMBL" id="CP007128">
    <property type="protein sequence ID" value="AHG90200.1"/>
    <property type="molecule type" value="Genomic_DNA"/>
</dbReference>
<evidence type="ECO:0000256" key="5">
    <source>
        <dbReference type="ARBA" id="ARBA00022729"/>
    </source>
</evidence>
<evidence type="ECO:0000256" key="2">
    <source>
        <dbReference type="ARBA" id="ARBA00022448"/>
    </source>
</evidence>
<proteinExistence type="inferred from homology"/>
<evidence type="ECO:0000313" key="11">
    <source>
        <dbReference type="EMBL" id="AHG90200.1"/>
    </source>
</evidence>
<dbReference type="GO" id="GO:0015344">
    <property type="term" value="F:siderophore uptake transmembrane transporter activity"/>
    <property type="evidence" value="ECO:0007669"/>
    <property type="project" value="TreeGrafter"/>
</dbReference>
<reference evidence="11 12" key="1">
    <citation type="journal article" date="2014" name="Genome Announc.">
        <title>Genome Sequence and Methylome of Soil Bacterium Gemmatirosa kalamazoonensis KBS708T, a Member of the Rarely Cultivated Gemmatimonadetes Phylum.</title>
        <authorList>
            <person name="Debruyn J.M."/>
            <person name="Radosevich M."/>
            <person name="Wommack K.E."/>
            <person name="Polson S.W."/>
            <person name="Hauser L.J."/>
            <person name="Fawaz M.N."/>
            <person name="Korlach J."/>
            <person name="Tsai Y.C."/>
        </authorList>
    </citation>
    <scope>NUCLEOTIDE SEQUENCE [LARGE SCALE GENOMIC DNA]</scope>
    <source>
        <strain evidence="11 12">KBS708</strain>
    </source>
</reference>
<dbReference type="GO" id="GO:0009279">
    <property type="term" value="C:cell outer membrane"/>
    <property type="evidence" value="ECO:0007669"/>
    <property type="project" value="UniProtKB-SubCell"/>
</dbReference>
<dbReference type="InterPro" id="IPR037066">
    <property type="entry name" value="Plug_dom_sf"/>
</dbReference>
<dbReference type="PANTHER" id="PTHR30069">
    <property type="entry name" value="TONB-DEPENDENT OUTER MEMBRANE RECEPTOR"/>
    <property type="match status" value="1"/>
</dbReference>
<keyword evidence="2 8" id="KW-0813">Transport</keyword>
<dbReference type="Gene3D" id="2.170.130.10">
    <property type="entry name" value="TonB-dependent receptor, plug domain"/>
    <property type="match status" value="1"/>
</dbReference>
<dbReference type="Gene3D" id="2.40.170.20">
    <property type="entry name" value="TonB-dependent receptor, beta-barrel domain"/>
    <property type="match status" value="1"/>
</dbReference>
<dbReference type="NCBIfam" id="TIGR04057">
    <property type="entry name" value="SusC_RagA_signa"/>
    <property type="match status" value="1"/>
</dbReference>
<evidence type="ECO:0000256" key="4">
    <source>
        <dbReference type="ARBA" id="ARBA00022692"/>
    </source>
</evidence>
<comment type="similarity">
    <text evidence="8">Belongs to the TonB-dependent receptor family.</text>
</comment>
<feature type="signal peptide" evidence="9">
    <location>
        <begin position="1"/>
        <end position="23"/>
    </location>
</feature>
<evidence type="ECO:0000256" key="1">
    <source>
        <dbReference type="ARBA" id="ARBA00004571"/>
    </source>
</evidence>
<keyword evidence="3 8" id="KW-1134">Transmembrane beta strand</keyword>
<dbReference type="InterPro" id="IPR023997">
    <property type="entry name" value="TonB-dep_OMP_SusC/RagA_CS"/>
</dbReference>
<accession>W0RIR0</accession>
<dbReference type="Pfam" id="PF07715">
    <property type="entry name" value="Plug"/>
    <property type="match status" value="1"/>
</dbReference>
<dbReference type="eggNOG" id="COG4771">
    <property type="taxonomic scope" value="Bacteria"/>
</dbReference>
<feature type="chain" id="PRO_5004795059" evidence="9">
    <location>
        <begin position="24"/>
        <end position="983"/>
    </location>
</feature>
<dbReference type="InterPro" id="IPR012910">
    <property type="entry name" value="Plug_dom"/>
</dbReference>
<evidence type="ECO:0000256" key="6">
    <source>
        <dbReference type="ARBA" id="ARBA00023136"/>
    </source>
</evidence>
<evidence type="ECO:0000256" key="3">
    <source>
        <dbReference type="ARBA" id="ARBA00022452"/>
    </source>
</evidence>
<dbReference type="PROSITE" id="PS52016">
    <property type="entry name" value="TONB_DEPENDENT_REC_3"/>
    <property type="match status" value="1"/>
</dbReference>
<dbReference type="RefSeq" id="WP_025411670.1">
    <property type="nucleotide sequence ID" value="NZ_CP007128.1"/>
</dbReference>
<evidence type="ECO:0000256" key="7">
    <source>
        <dbReference type="ARBA" id="ARBA00023237"/>
    </source>
</evidence>
<dbReference type="GO" id="GO:0044718">
    <property type="term" value="P:siderophore transmembrane transport"/>
    <property type="evidence" value="ECO:0007669"/>
    <property type="project" value="TreeGrafter"/>
</dbReference>
<dbReference type="InterPro" id="IPR008969">
    <property type="entry name" value="CarboxyPept-like_regulatory"/>
</dbReference>
<dbReference type="Proteomes" id="UP000019151">
    <property type="component" value="Chromosome"/>
</dbReference>
<dbReference type="STRING" id="861299.J421_2663"/>
<gene>
    <name evidence="11" type="ORF">J421_2663</name>
</gene>
<dbReference type="AlphaFoldDB" id="W0RIR0"/>
<keyword evidence="4 8" id="KW-0812">Transmembrane</keyword>
<comment type="subcellular location">
    <subcellularLocation>
        <location evidence="1 8">Cell outer membrane</location>
        <topology evidence="1 8">Multi-pass membrane protein</topology>
    </subcellularLocation>
</comment>
<dbReference type="KEGG" id="gba:J421_2663"/>
<dbReference type="Gene3D" id="2.60.40.1120">
    <property type="entry name" value="Carboxypeptidase-like, regulatory domain"/>
    <property type="match status" value="1"/>
</dbReference>
<keyword evidence="12" id="KW-1185">Reference proteome</keyword>
<dbReference type="Pfam" id="PF13715">
    <property type="entry name" value="CarbopepD_reg_2"/>
    <property type="match status" value="1"/>
</dbReference>
<evidence type="ECO:0000259" key="10">
    <source>
        <dbReference type="Pfam" id="PF07715"/>
    </source>
</evidence>
<evidence type="ECO:0000256" key="8">
    <source>
        <dbReference type="PROSITE-ProRule" id="PRU01360"/>
    </source>
</evidence>
<dbReference type="SUPFAM" id="SSF49464">
    <property type="entry name" value="Carboxypeptidase regulatory domain-like"/>
    <property type="match status" value="1"/>
</dbReference>
<dbReference type="InParanoid" id="W0RIR0"/>
<dbReference type="InterPro" id="IPR039426">
    <property type="entry name" value="TonB-dep_rcpt-like"/>
</dbReference>
<name>W0RIR0_9BACT</name>
<dbReference type="NCBIfam" id="TIGR04056">
    <property type="entry name" value="OMP_RagA_SusC"/>
    <property type="match status" value="1"/>
</dbReference>